<evidence type="ECO:0000256" key="1">
    <source>
        <dbReference type="SAM" id="MobiDB-lite"/>
    </source>
</evidence>
<dbReference type="Proteomes" id="UP001305779">
    <property type="component" value="Unassembled WGS sequence"/>
</dbReference>
<accession>A0ABR0EV75</accession>
<evidence type="ECO:0000313" key="3">
    <source>
        <dbReference type="Proteomes" id="UP001305779"/>
    </source>
</evidence>
<proteinExistence type="predicted"/>
<name>A0ABR0EV75_ZASCE</name>
<organism evidence="2 3">
    <name type="scientific">Zasmidium cellare</name>
    <name type="common">Wine cellar mold</name>
    <name type="synonym">Racodium cellare</name>
    <dbReference type="NCBI Taxonomy" id="395010"/>
    <lineage>
        <taxon>Eukaryota</taxon>
        <taxon>Fungi</taxon>
        <taxon>Dikarya</taxon>
        <taxon>Ascomycota</taxon>
        <taxon>Pezizomycotina</taxon>
        <taxon>Dothideomycetes</taxon>
        <taxon>Dothideomycetidae</taxon>
        <taxon>Mycosphaerellales</taxon>
        <taxon>Mycosphaerellaceae</taxon>
        <taxon>Zasmidium</taxon>
    </lineage>
</organism>
<evidence type="ECO:0000313" key="2">
    <source>
        <dbReference type="EMBL" id="KAK4504743.1"/>
    </source>
</evidence>
<keyword evidence="3" id="KW-1185">Reference proteome</keyword>
<feature type="region of interest" description="Disordered" evidence="1">
    <location>
        <begin position="323"/>
        <end position="351"/>
    </location>
</feature>
<feature type="compositionally biased region" description="Polar residues" evidence="1">
    <location>
        <begin position="332"/>
        <end position="342"/>
    </location>
</feature>
<comment type="caution">
    <text evidence="2">The sequence shown here is derived from an EMBL/GenBank/DDBJ whole genome shotgun (WGS) entry which is preliminary data.</text>
</comment>
<sequence>MSRTTFPPDVFFWDSLKVALHMKKAADDMVCKGLWGQQQALARYSNVFRTVREWGFQRFIDNTVNPHTLRVVGAGKIPLYLILNLLTDVLSNAAELHMKLYGVQGERLETLYDLHLQMMESVFFLQNNSYGTPPQQYSLHPSHLLAACEDLMHGQQYPLQRVKALFEHCLQYTNPQDKDSQQRLTHDIAELDRILQSPELLKKSDQHDPEVWQSLSCFHFPPRVFHSKIFEEYGHLFEEPNAYPTAPAPATSNDNIPPPTFPSTLAALLEVIAAADPVADPVLDELSDPDLDAEEEAVPVNIVTSPLDVAVALAEAGALEAEDPVEADPFQSLANAPSNGFSKNLPPPPLS</sequence>
<gene>
    <name evidence="2" type="ORF">PRZ48_002705</name>
</gene>
<dbReference type="EMBL" id="JAXOVC010000002">
    <property type="protein sequence ID" value="KAK4504743.1"/>
    <property type="molecule type" value="Genomic_DNA"/>
</dbReference>
<reference evidence="2 3" key="1">
    <citation type="journal article" date="2023" name="G3 (Bethesda)">
        <title>A chromosome-level genome assembly of Zasmidium syzygii isolated from banana leaves.</title>
        <authorList>
            <person name="van Westerhoven A.C."/>
            <person name="Mehrabi R."/>
            <person name="Talebi R."/>
            <person name="Steentjes M.B.F."/>
            <person name="Corcolon B."/>
            <person name="Chong P.A."/>
            <person name="Kema G.H.J."/>
            <person name="Seidl M.F."/>
        </authorList>
    </citation>
    <scope>NUCLEOTIDE SEQUENCE [LARGE SCALE GENOMIC DNA]</scope>
    <source>
        <strain evidence="2 3">P124</strain>
    </source>
</reference>
<protein>
    <submittedName>
        <fullName evidence="2">Uncharacterized protein</fullName>
    </submittedName>
</protein>